<dbReference type="Gene3D" id="3.30.565.10">
    <property type="entry name" value="Histidine kinase-like ATPase, C-terminal domain"/>
    <property type="match status" value="1"/>
</dbReference>
<feature type="domain" description="PAS" evidence="17">
    <location>
        <begin position="230"/>
        <end position="275"/>
    </location>
</feature>
<accession>A0A9X2B8N2</accession>
<evidence type="ECO:0000313" key="20">
    <source>
        <dbReference type="Proteomes" id="UP001139450"/>
    </source>
</evidence>
<evidence type="ECO:0000256" key="10">
    <source>
        <dbReference type="ARBA" id="ARBA00022777"/>
    </source>
</evidence>
<dbReference type="InterPro" id="IPR000014">
    <property type="entry name" value="PAS"/>
</dbReference>
<evidence type="ECO:0000256" key="4">
    <source>
        <dbReference type="ARBA" id="ARBA00012438"/>
    </source>
</evidence>
<dbReference type="PRINTS" id="PR00344">
    <property type="entry name" value="BCTRLSENSOR"/>
</dbReference>
<feature type="transmembrane region" description="Helical" evidence="15">
    <location>
        <begin position="7"/>
        <end position="29"/>
    </location>
</feature>
<dbReference type="InterPro" id="IPR003594">
    <property type="entry name" value="HATPase_dom"/>
</dbReference>
<keyword evidence="14 15" id="KW-0472">Membrane</keyword>
<dbReference type="Gene3D" id="6.10.340.10">
    <property type="match status" value="1"/>
</dbReference>
<dbReference type="FunFam" id="3.30.565.10:FF:000023">
    <property type="entry name" value="PAS domain-containing sensor histidine kinase"/>
    <property type="match status" value="1"/>
</dbReference>
<dbReference type="SUPFAM" id="SSF55874">
    <property type="entry name" value="ATPase domain of HSP90 chaperone/DNA topoisomerase II/histidine kinase"/>
    <property type="match status" value="1"/>
</dbReference>
<evidence type="ECO:0000256" key="5">
    <source>
        <dbReference type="ARBA" id="ARBA00022475"/>
    </source>
</evidence>
<sequence length="580" mass="64843">MKIKTKLRLGFAFLFIVVIFFGATALYYIQVISASAKVILKDNYETLNYTKNMRALLDENAAPFEKNVLQQFNRELAKQEKNITEAGEKEATLQVREAFDQLSSESPSSPQLLKAIRANLRTIETLNMNAIVRKNAAAMSSVKKATLYLSMAGTFAFLVLLSFSVNFPGFIAGPLKLLQDGIREIGEKNYSQRLNFDKDDEFGDVAAAFNQMAERLNEWENSNLAGLKSEKLRIETIIEQMQDAIIGLNEQDQILFINQAAETIFNLQKAEVTGQPIHLLTKRNDLLKSIIGTENILKPLKIYANEKESFFKVESREINIPNLQANKDNALRQASVSAGKVIILRNITEFKERDEAKSNFIATISHELKTPMSSIKMSLQLLNDERIGALNPEQQGLVSNIKSDCDRLLRISSELLDLSQVETGNLKLNISAIDPLKILDYAIDTVKFQAEQKEVKLEVQAATGLPQVHADTDKTAWVLVNLLSNALRYSHEKSRIIISVKAEASKLIFSVRDFGKGIDEQYQKRLFERYFRIPADGSSKSGTGLGLAISKEFIEAQNGQIWVESAIGEGSSFSFALPVG</sequence>
<dbReference type="Pfam" id="PF02518">
    <property type="entry name" value="HATPase_c"/>
    <property type="match status" value="1"/>
</dbReference>
<evidence type="ECO:0000256" key="11">
    <source>
        <dbReference type="ARBA" id="ARBA00022840"/>
    </source>
</evidence>
<keyword evidence="12 15" id="KW-1133">Transmembrane helix</keyword>
<dbReference type="InterPro" id="IPR005467">
    <property type="entry name" value="His_kinase_dom"/>
</dbReference>
<dbReference type="Pfam" id="PF00512">
    <property type="entry name" value="HisKA"/>
    <property type="match status" value="1"/>
</dbReference>
<keyword evidence="20" id="KW-1185">Reference proteome</keyword>
<dbReference type="CDD" id="cd00082">
    <property type="entry name" value="HisKA"/>
    <property type="match status" value="1"/>
</dbReference>
<dbReference type="PROSITE" id="PS50112">
    <property type="entry name" value="PAS"/>
    <property type="match status" value="1"/>
</dbReference>
<dbReference type="InterPro" id="IPR035965">
    <property type="entry name" value="PAS-like_dom_sf"/>
</dbReference>
<evidence type="ECO:0000259" key="18">
    <source>
        <dbReference type="PROSITE" id="PS50885"/>
    </source>
</evidence>
<evidence type="ECO:0000256" key="15">
    <source>
        <dbReference type="SAM" id="Phobius"/>
    </source>
</evidence>
<evidence type="ECO:0000256" key="1">
    <source>
        <dbReference type="ARBA" id="ARBA00000085"/>
    </source>
</evidence>
<dbReference type="GO" id="GO:0000155">
    <property type="term" value="F:phosphorelay sensor kinase activity"/>
    <property type="evidence" value="ECO:0007669"/>
    <property type="project" value="InterPro"/>
</dbReference>
<evidence type="ECO:0000256" key="6">
    <source>
        <dbReference type="ARBA" id="ARBA00022553"/>
    </source>
</evidence>
<keyword evidence="11 19" id="KW-0067">ATP-binding</keyword>
<dbReference type="GO" id="GO:0005886">
    <property type="term" value="C:plasma membrane"/>
    <property type="evidence" value="ECO:0007669"/>
    <property type="project" value="UniProtKB-SubCell"/>
</dbReference>
<keyword evidence="7" id="KW-0808">Transferase</keyword>
<dbReference type="InterPro" id="IPR024478">
    <property type="entry name" value="HlyB_4HB_MCP"/>
</dbReference>
<keyword evidence="9" id="KW-0547">Nucleotide-binding</keyword>
<comment type="caution">
    <text evidence="19">The sequence shown here is derived from an EMBL/GenBank/DDBJ whole genome shotgun (WGS) entry which is preliminary data.</text>
</comment>
<name>A0A9X2B8N2_9SPHI</name>
<evidence type="ECO:0000313" key="19">
    <source>
        <dbReference type="EMBL" id="MCJ8209789.1"/>
    </source>
</evidence>
<dbReference type="SMART" id="SM00387">
    <property type="entry name" value="HATPase_c"/>
    <property type="match status" value="1"/>
</dbReference>
<organism evidence="19 20">
    <name type="scientific">Mucilaginibacter straminoryzae</name>
    <dbReference type="NCBI Taxonomy" id="2932774"/>
    <lineage>
        <taxon>Bacteria</taxon>
        <taxon>Pseudomonadati</taxon>
        <taxon>Bacteroidota</taxon>
        <taxon>Sphingobacteriia</taxon>
        <taxon>Sphingobacteriales</taxon>
        <taxon>Sphingobacteriaceae</taxon>
        <taxon>Mucilaginibacter</taxon>
    </lineage>
</organism>
<dbReference type="CDD" id="cd06225">
    <property type="entry name" value="HAMP"/>
    <property type="match status" value="1"/>
</dbReference>
<dbReference type="SMART" id="SM00304">
    <property type="entry name" value="HAMP"/>
    <property type="match status" value="1"/>
</dbReference>
<keyword evidence="10" id="KW-0418">Kinase</keyword>
<evidence type="ECO:0000256" key="12">
    <source>
        <dbReference type="ARBA" id="ARBA00022989"/>
    </source>
</evidence>
<evidence type="ECO:0000256" key="9">
    <source>
        <dbReference type="ARBA" id="ARBA00022741"/>
    </source>
</evidence>
<dbReference type="PROSITE" id="PS50885">
    <property type="entry name" value="HAMP"/>
    <property type="match status" value="1"/>
</dbReference>
<dbReference type="InterPro" id="IPR013767">
    <property type="entry name" value="PAS_fold"/>
</dbReference>
<evidence type="ECO:0000256" key="13">
    <source>
        <dbReference type="ARBA" id="ARBA00023012"/>
    </source>
</evidence>
<dbReference type="Proteomes" id="UP001139450">
    <property type="component" value="Unassembled WGS sequence"/>
</dbReference>
<dbReference type="RefSeq" id="WP_245129621.1">
    <property type="nucleotide sequence ID" value="NZ_JALJEJ010000003.1"/>
</dbReference>
<dbReference type="EC" id="2.7.13.3" evidence="4"/>
<comment type="catalytic activity">
    <reaction evidence="1">
        <text>ATP + protein L-histidine = ADP + protein N-phospho-L-histidine.</text>
        <dbReference type="EC" id="2.7.13.3"/>
    </reaction>
</comment>
<dbReference type="Pfam" id="PF12729">
    <property type="entry name" value="4HB_MCP_1"/>
    <property type="match status" value="1"/>
</dbReference>
<evidence type="ECO:0000256" key="7">
    <source>
        <dbReference type="ARBA" id="ARBA00022679"/>
    </source>
</evidence>
<dbReference type="PANTHER" id="PTHR42878:SF7">
    <property type="entry name" value="SENSOR HISTIDINE KINASE GLRK"/>
    <property type="match status" value="1"/>
</dbReference>
<evidence type="ECO:0000256" key="14">
    <source>
        <dbReference type="ARBA" id="ARBA00023136"/>
    </source>
</evidence>
<reference evidence="19" key="1">
    <citation type="submission" date="2022-04" db="EMBL/GenBank/DDBJ databases">
        <title>Mucilaginibacter sp. RS28 isolated from freshwater.</title>
        <authorList>
            <person name="Ko S.-R."/>
        </authorList>
    </citation>
    <scope>NUCLEOTIDE SEQUENCE</scope>
    <source>
        <strain evidence="19">RS28</strain>
    </source>
</reference>
<dbReference type="Pfam" id="PF00989">
    <property type="entry name" value="PAS"/>
    <property type="match status" value="1"/>
</dbReference>
<feature type="domain" description="Histidine kinase" evidence="16">
    <location>
        <begin position="363"/>
        <end position="580"/>
    </location>
</feature>
<dbReference type="SUPFAM" id="SSF55785">
    <property type="entry name" value="PYP-like sensor domain (PAS domain)"/>
    <property type="match status" value="1"/>
</dbReference>
<gene>
    <name evidence="19" type="ORF">MUY27_08720</name>
</gene>
<feature type="domain" description="HAMP" evidence="18">
    <location>
        <begin position="169"/>
        <end position="221"/>
    </location>
</feature>
<dbReference type="InterPro" id="IPR004358">
    <property type="entry name" value="Sig_transdc_His_kin-like_C"/>
</dbReference>
<evidence type="ECO:0000256" key="8">
    <source>
        <dbReference type="ARBA" id="ARBA00022692"/>
    </source>
</evidence>
<dbReference type="GO" id="GO:0005524">
    <property type="term" value="F:ATP binding"/>
    <property type="evidence" value="ECO:0007669"/>
    <property type="project" value="UniProtKB-KW"/>
</dbReference>
<dbReference type="Pfam" id="PF00672">
    <property type="entry name" value="HAMP"/>
    <property type="match status" value="1"/>
</dbReference>
<dbReference type="EMBL" id="JALJEJ010000003">
    <property type="protein sequence ID" value="MCJ8209789.1"/>
    <property type="molecule type" value="Genomic_DNA"/>
</dbReference>
<dbReference type="CDD" id="cd00130">
    <property type="entry name" value="PAS"/>
    <property type="match status" value="1"/>
</dbReference>
<dbReference type="PROSITE" id="PS50109">
    <property type="entry name" value="HIS_KIN"/>
    <property type="match status" value="1"/>
</dbReference>
<dbReference type="InterPro" id="IPR050351">
    <property type="entry name" value="BphY/WalK/GraS-like"/>
</dbReference>
<dbReference type="GO" id="GO:0007234">
    <property type="term" value="P:osmosensory signaling via phosphorelay pathway"/>
    <property type="evidence" value="ECO:0007669"/>
    <property type="project" value="TreeGrafter"/>
</dbReference>
<evidence type="ECO:0000259" key="16">
    <source>
        <dbReference type="PROSITE" id="PS50109"/>
    </source>
</evidence>
<dbReference type="InterPro" id="IPR003660">
    <property type="entry name" value="HAMP_dom"/>
</dbReference>
<keyword evidence="6" id="KW-0597">Phosphoprotein</keyword>
<dbReference type="GO" id="GO:0000156">
    <property type="term" value="F:phosphorelay response regulator activity"/>
    <property type="evidence" value="ECO:0007669"/>
    <property type="project" value="TreeGrafter"/>
</dbReference>
<proteinExistence type="predicted"/>
<keyword evidence="8 15" id="KW-0812">Transmembrane</keyword>
<dbReference type="NCBIfam" id="TIGR00229">
    <property type="entry name" value="sensory_box"/>
    <property type="match status" value="1"/>
</dbReference>
<dbReference type="SUPFAM" id="SSF158472">
    <property type="entry name" value="HAMP domain-like"/>
    <property type="match status" value="1"/>
</dbReference>
<dbReference type="AlphaFoldDB" id="A0A9X2B8N2"/>
<evidence type="ECO:0000256" key="3">
    <source>
        <dbReference type="ARBA" id="ARBA00004236"/>
    </source>
</evidence>
<dbReference type="SUPFAM" id="SSF47384">
    <property type="entry name" value="Homodimeric domain of signal transducing histidine kinase"/>
    <property type="match status" value="1"/>
</dbReference>
<dbReference type="InterPro" id="IPR036890">
    <property type="entry name" value="HATPase_C_sf"/>
</dbReference>
<dbReference type="GO" id="GO:0006355">
    <property type="term" value="P:regulation of DNA-templated transcription"/>
    <property type="evidence" value="ECO:0007669"/>
    <property type="project" value="InterPro"/>
</dbReference>
<feature type="transmembrane region" description="Helical" evidence="15">
    <location>
        <begin position="147"/>
        <end position="167"/>
    </location>
</feature>
<dbReference type="InterPro" id="IPR036097">
    <property type="entry name" value="HisK_dim/P_sf"/>
</dbReference>
<dbReference type="Gene3D" id="1.10.287.130">
    <property type="match status" value="1"/>
</dbReference>
<evidence type="ECO:0000256" key="2">
    <source>
        <dbReference type="ARBA" id="ARBA00004141"/>
    </source>
</evidence>
<keyword evidence="5" id="KW-1003">Cell membrane</keyword>
<dbReference type="SMART" id="SM00388">
    <property type="entry name" value="HisKA"/>
    <property type="match status" value="1"/>
</dbReference>
<comment type="subcellular location">
    <subcellularLocation>
        <location evidence="3">Cell membrane</location>
    </subcellularLocation>
    <subcellularLocation>
        <location evidence="2">Membrane</location>
        <topology evidence="2">Multi-pass membrane protein</topology>
    </subcellularLocation>
</comment>
<dbReference type="GO" id="GO:0030295">
    <property type="term" value="F:protein kinase activator activity"/>
    <property type="evidence" value="ECO:0007669"/>
    <property type="project" value="TreeGrafter"/>
</dbReference>
<protein>
    <recommendedName>
        <fullName evidence="4">histidine kinase</fullName>
        <ecNumber evidence="4">2.7.13.3</ecNumber>
    </recommendedName>
</protein>
<dbReference type="Gene3D" id="3.30.450.20">
    <property type="entry name" value="PAS domain"/>
    <property type="match status" value="1"/>
</dbReference>
<dbReference type="InterPro" id="IPR003661">
    <property type="entry name" value="HisK_dim/P_dom"/>
</dbReference>
<dbReference type="SMART" id="SM00091">
    <property type="entry name" value="PAS"/>
    <property type="match status" value="1"/>
</dbReference>
<keyword evidence="13" id="KW-0902">Two-component regulatory system</keyword>
<dbReference type="PANTHER" id="PTHR42878">
    <property type="entry name" value="TWO-COMPONENT HISTIDINE KINASE"/>
    <property type="match status" value="1"/>
</dbReference>
<evidence type="ECO:0000259" key="17">
    <source>
        <dbReference type="PROSITE" id="PS50112"/>
    </source>
</evidence>